<name>A0A9Q0N3E6_9DIPT</name>
<evidence type="ECO:0000313" key="1">
    <source>
        <dbReference type="EMBL" id="KAJ6642863.1"/>
    </source>
</evidence>
<reference evidence="1" key="1">
    <citation type="submission" date="2022-07" db="EMBL/GenBank/DDBJ databases">
        <authorList>
            <person name="Trinca V."/>
            <person name="Uliana J.V.C."/>
            <person name="Torres T.T."/>
            <person name="Ward R.J."/>
            <person name="Monesi N."/>
        </authorList>
    </citation>
    <scope>NUCLEOTIDE SEQUENCE</scope>
    <source>
        <strain evidence="1">HSMRA1968</strain>
        <tissue evidence="1">Whole embryos</tissue>
    </source>
</reference>
<protein>
    <submittedName>
        <fullName evidence="1">Uncharacterized protein</fullName>
    </submittedName>
</protein>
<accession>A0A9Q0N3E6</accession>
<dbReference type="Proteomes" id="UP001151699">
    <property type="component" value="Chromosome B"/>
</dbReference>
<proteinExistence type="predicted"/>
<gene>
    <name evidence="1" type="ORF">Bhyg_07819</name>
</gene>
<comment type="caution">
    <text evidence="1">The sequence shown here is derived from an EMBL/GenBank/DDBJ whole genome shotgun (WGS) entry which is preliminary data.</text>
</comment>
<sequence length="89" mass="9955">MSSSPAKTWTEKGPEQKELERMFKNKLVDEAAAPNKIRQAHPLFMAHSARVLAAHFCKTRAKFGAYATDDHDDCEIPELGTSNAKQKLI</sequence>
<organism evidence="1 2">
    <name type="scientific">Pseudolycoriella hygida</name>
    <dbReference type="NCBI Taxonomy" id="35572"/>
    <lineage>
        <taxon>Eukaryota</taxon>
        <taxon>Metazoa</taxon>
        <taxon>Ecdysozoa</taxon>
        <taxon>Arthropoda</taxon>
        <taxon>Hexapoda</taxon>
        <taxon>Insecta</taxon>
        <taxon>Pterygota</taxon>
        <taxon>Neoptera</taxon>
        <taxon>Endopterygota</taxon>
        <taxon>Diptera</taxon>
        <taxon>Nematocera</taxon>
        <taxon>Sciaroidea</taxon>
        <taxon>Sciaridae</taxon>
        <taxon>Pseudolycoriella</taxon>
    </lineage>
</organism>
<dbReference type="AlphaFoldDB" id="A0A9Q0N3E6"/>
<dbReference type="EMBL" id="WJQU01000002">
    <property type="protein sequence ID" value="KAJ6642863.1"/>
    <property type="molecule type" value="Genomic_DNA"/>
</dbReference>
<evidence type="ECO:0000313" key="2">
    <source>
        <dbReference type="Proteomes" id="UP001151699"/>
    </source>
</evidence>
<keyword evidence="2" id="KW-1185">Reference proteome</keyword>